<accession>A0A2Z4Y4G3</accession>
<dbReference type="Gene3D" id="3.30.420.10">
    <property type="entry name" value="Ribonuclease H-like superfamily/Ribonuclease H"/>
    <property type="match status" value="1"/>
</dbReference>
<dbReference type="InterPro" id="IPR002562">
    <property type="entry name" value="3'-5'_exonuclease_dom"/>
</dbReference>
<evidence type="ECO:0000313" key="3">
    <source>
        <dbReference type="Proteomes" id="UP000262583"/>
    </source>
</evidence>
<dbReference type="Gene3D" id="1.10.150.80">
    <property type="entry name" value="HRDC domain"/>
    <property type="match status" value="2"/>
</dbReference>
<dbReference type="Pfam" id="PF00570">
    <property type="entry name" value="HRDC"/>
    <property type="match status" value="2"/>
</dbReference>
<proteinExistence type="predicted"/>
<name>A0A2Z4Y4G3_SUMC1</name>
<reference evidence="2 3" key="1">
    <citation type="submission" date="2018-05" db="EMBL/GenBank/DDBJ databases">
        <title>A metagenomic window into the 2 km-deep terrestrial subsurface aquifer revealed taxonomically and functionally diverse microbial community comprising novel uncultured bacterial lineages.</title>
        <authorList>
            <person name="Kadnikov V.V."/>
            <person name="Mardanov A.V."/>
            <person name="Beletsky A.V."/>
            <person name="Banks D."/>
            <person name="Pimenov N.V."/>
            <person name="Frank Y.A."/>
            <person name="Karnachuk O.V."/>
            <person name="Ravin N.V."/>
        </authorList>
    </citation>
    <scope>NUCLEOTIDE SEQUENCE [LARGE SCALE GENOMIC DNA]</scope>
    <source>
        <strain evidence="2">BY</strain>
    </source>
</reference>
<dbReference type="GO" id="GO:0008408">
    <property type="term" value="F:3'-5' exonuclease activity"/>
    <property type="evidence" value="ECO:0007669"/>
    <property type="project" value="InterPro"/>
</dbReference>
<dbReference type="PANTHER" id="PTHR47649">
    <property type="entry name" value="RIBONUCLEASE D"/>
    <property type="match status" value="1"/>
</dbReference>
<dbReference type="CDD" id="cd06142">
    <property type="entry name" value="RNaseD_exo"/>
    <property type="match status" value="1"/>
</dbReference>
<dbReference type="SMART" id="SM00341">
    <property type="entry name" value="HRDC"/>
    <property type="match status" value="2"/>
</dbReference>
<dbReference type="Proteomes" id="UP000262583">
    <property type="component" value="Chromosome"/>
</dbReference>
<dbReference type="InterPro" id="IPR002121">
    <property type="entry name" value="HRDC_dom"/>
</dbReference>
<feature type="domain" description="HRDC" evidence="1">
    <location>
        <begin position="312"/>
        <end position="392"/>
    </location>
</feature>
<dbReference type="InterPro" id="IPR010997">
    <property type="entry name" value="HRDC-like_sf"/>
</dbReference>
<dbReference type="PANTHER" id="PTHR47649:SF1">
    <property type="entry name" value="RIBONUCLEASE D"/>
    <property type="match status" value="1"/>
</dbReference>
<dbReference type="SUPFAM" id="SSF53098">
    <property type="entry name" value="Ribonuclease H-like"/>
    <property type="match status" value="1"/>
</dbReference>
<dbReference type="KEGG" id="schv:BRCON_0548"/>
<dbReference type="AlphaFoldDB" id="A0A2Z4Y4G3"/>
<organism evidence="2 3">
    <name type="scientific">Sumerlaea chitinivorans</name>
    <dbReference type="NCBI Taxonomy" id="2250252"/>
    <lineage>
        <taxon>Bacteria</taxon>
        <taxon>Candidatus Sumerlaeota</taxon>
        <taxon>Candidatus Sumerlaeia</taxon>
        <taxon>Candidatus Sumerlaeales</taxon>
        <taxon>Candidatus Sumerlaeaceae</taxon>
        <taxon>Candidatus Sumerlaea</taxon>
    </lineage>
</organism>
<dbReference type="InterPro" id="IPR044876">
    <property type="entry name" value="HRDC_dom_sf"/>
</dbReference>
<dbReference type="GO" id="GO:0003676">
    <property type="term" value="F:nucleic acid binding"/>
    <property type="evidence" value="ECO:0007669"/>
    <property type="project" value="InterPro"/>
</dbReference>
<dbReference type="GO" id="GO:0000166">
    <property type="term" value="F:nucleotide binding"/>
    <property type="evidence" value="ECO:0007669"/>
    <property type="project" value="InterPro"/>
</dbReference>
<dbReference type="SMART" id="SM00474">
    <property type="entry name" value="35EXOc"/>
    <property type="match status" value="1"/>
</dbReference>
<dbReference type="InterPro" id="IPR051086">
    <property type="entry name" value="RNase_D-like"/>
</dbReference>
<gene>
    <name evidence="2" type="ORF">BRCON_0548</name>
</gene>
<sequence length="400" mass="45652">MSVHSCQGPLHYVSQQSQVEALAQNIEPGIRVALDTEADSLHHYYEKVCLIQLSFGSHHYIVDPLAKVRVEPLLEKLAQCTLVIHGADYDLRMLRRQWGFEAHQLFDTMCAAQLLGYEELGLASLVKRCCGVTLCKSGQRADWSRRPLSPKLIEYATNDSRYLLCVAERLEHELRIRGRVEWHREMCQRILENVKCHNTARSEARQWRVKGWHTLKSSRAHAILRELWQWREREAQHADLPPFRILGNEMLVRLAAWTEATSAGDALPDFIPPHLASSVRRLESLRRAVEHARALPPEKWPRPSHVNCKQAPKPSKSLCEELKACRDEIAAKYDVPPQLITPSTALLEIAAARPHTCEELKAVSKLCNWQVELIGEPFLRIIRAHEHASDVSPASSNLFD</sequence>
<dbReference type="GO" id="GO:0006139">
    <property type="term" value="P:nucleobase-containing compound metabolic process"/>
    <property type="evidence" value="ECO:0007669"/>
    <property type="project" value="InterPro"/>
</dbReference>
<feature type="domain" description="HRDC" evidence="1">
    <location>
        <begin position="217"/>
        <end position="299"/>
    </location>
</feature>
<dbReference type="EMBL" id="CP030759">
    <property type="protein sequence ID" value="AXA35325.1"/>
    <property type="molecule type" value="Genomic_DNA"/>
</dbReference>
<evidence type="ECO:0000313" key="2">
    <source>
        <dbReference type="EMBL" id="AXA35325.1"/>
    </source>
</evidence>
<dbReference type="PROSITE" id="PS50967">
    <property type="entry name" value="HRDC"/>
    <property type="match status" value="2"/>
</dbReference>
<dbReference type="SUPFAM" id="SSF47819">
    <property type="entry name" value="HRDC-like"/>
    <property type="match status" value="2"/>
</dbReference>
<dbReference type="InterPro" id="IPR036397">
    <property type="entry name" value="RNaseH_sf"/>
</dbReference>
<protein>
    <submittedName>
        <fullName evidence="2">Ribonuclease D</fullName>
    </submittedName>
</protein>
<dbReference type="Pfam" id="PF01612">
    <property type="entry name" value="DNA_pol_A_exo1"/>
    <property type="match status" value="1"/>
</dbReference>
<evidence type="ECO:0000259" key="1">
    <source>
        <dbReference type="PROSITE" id="PS50967"/>
    </source>
</evidence>
<dbReference type="InterPro" id="IPR012337">
    <property type="entry name" value="RNaseH-like_sf"/>
</dbReference>